<accession>A0A5S9QL18</accession>
<feature type="signal peptide" evidence="1">
    <location>
        <begin position="1"/>
        <end position="21"/>
    </location>
</feature>
<name>A0A5S9QL18_9GAMM</name>
<keyword evidence="3" id="KW-1185">Reference proteome</keyword>
<proteinExistence type="predicted"/>
<gene>
    <name evidence="2" type="ORF">OPDIPICF_02216</name>
</gene>
<protein>
    <submittedName>
        <fullName evidence="2">Uncharacterized protein</fullName>
    </submittedName>
</protein>
<dbReference type="EMBL" id="CACSIO010000034">
    <property type="protein sequence ID" value="CAA0119083.1"/>
    <property type="molecule type" value="Genomic_DNA"/>
</dbReference>
<dbReference type="AlphaFoldDB" id="A0A5S9QL18"/>
<evidence type="ECO:0000256" key="1">
    <source>
        <dbReference type="SAM" id="SignalP"/>
    </source>
</evidence>
<dbReference type="OrthoDB" id="9902509at2"/>
<organism evidence="2 3">
    <name type="scientific">BD1-7 clade bacterium</name>
    <dbReference type="NCBI Taxonomy" id="2029982"/>
    <lineage>
        <taxon>Bacteria</taxon>
        <taxon>Pseudomonadati</taxon>
        <taxon>Pseudomonadota</taxon>
        <taxon>Gammaproteobacteria</taxon>
        <taxon>Cellvibrionales</taxon>
        <taxon>Spongiibacteraceae</taxon>
        <taxon>BD1-7 clade</taxon>
    </lineage>
</organism>
<evidence type="ECO:0000313" key="3">
    <source>
        <dbReference type="Proteomes" id="UP000441399"/>
    </source>
</evidence>
<sequence>MKPTSCMIIMTLSFNATLLLANTPSDAHLLPIEIHYADRSRTSSIALESDKAFELNKADTDKLQQIIASKLINPLGSHKPNTSYRVVFDQFQLNAPLHPTSVRTDNYVKNSGKARVSIFLVTNNAEKRIAQQSLYNR</sequence>
<feature type="chain" id="PRO_5024932801" evidence="1">
    <location>
        <begin position="22"/>
        <end position="137"/>
    </location>
</feature>
<dbReference type="Proteomes" id="UP000441399">
    <property type="component" value="Unassembled WGS sequence"/>
</dbReference>
<evidence type="ECO:0000313" key="2">
    <source>
        <dbReference type="EMBL" id="CAA0119083.1"/>
    </source>
</evidence>
<keyword evidence="1" id="KW-0732">Signal</keyword>
<reference evidence="2 3" key="1">
    <citation type="submission" date="2019-11" db="EMBL/GenBank/DDBJ databases">
        <authorList>
            <person name="Holert J."/>
        </authorList>
    </citation>
    <scope>NUCLEOTIDE SEQUENCE [LARGE SCALE GENOMIC DNA]</scope>
    <source>
        <strain evidence="2">SB11_3</strain>
    </source>
</reference>